<name>A0AAV1HPP2_9CHLO</name>
<dbReference type="Proteomes" id="UP001314263">
    <property type="component" value="Unassembled WGS sequence"/>
</dbReference>
<evidence type="ECO:0008006" key="4">
    <source>
        <dbReference type="Google" id="ProtNLM"/>
    </source>
</evidence>
<protein>
    <recommendedName>
        <fullName evidence="4">C2H2-type domain-containing protein</fullName>
    </recommendedName>
</protein>
<accession>A0AAV1HPP2</accession>
<proteinExistence type="predicted"/>
<evidence type="ECO:0000256" key="1">
    <source>
        <dbReference type="SAM" id="MobiDB-lite"/>
    </source>
</evidence>
<reference evidence="2 3" key="1">
    <citation type="submission" date="2023-10" db="EMBL/GenBank/DDBJ databases">
        <authorList>
            <person name="Maclean D."/>
            <person name="Macfadyen A."/>
        </authorList>
    </citation>
    <scope>NUCLEOTIDE SEQUENCE [LARGE SCALE GENOMIC DNA]</scope>
</reference>
<evidence type="ECO:0000313" key="3">
    <source>
        <dbReference type="Proteomes" id="UP001314263"/>
    </source>
</evidence>
<evidence type="ECO:0000313" key="2">
    <source>
        <dbReference type="EMBL" id="CAK0732555.1"/>
    </source>
</evidence>
<organism evidence="2 3">
    <name type="scientific">Coccomyxa viridis</name>
    <dbReference type="NCBI Taxonomy" id="1274662"/>
    <lineage>
        <taxon>Eukaryota</taxon>
        <taxon>Viridiplantae</taxon>
        <taxon>Chlorophyta</taxon>
        <taxon>core chlorophytes</taxon>
        <taxon>Trebouxiophyceae</taxon>
        <taxon>Trebouxiophyceae incertae sedis</taxon>
        <taxon>Coccomyxaceae</taxon>
        <taxon>Coccomyxa</taxon>
    </lineage>
</organism>
<comment type="caution">
    <text evidence="2">The sequence shown here is derived from an EMBL/GenBank/DDBJ whole genome shotgun (WGS) entry which is preliminary data.</text>
</comment>
<dbReference type="AlphaFoldDB" id="A0AAV1HPP2"/>
<keyword evidence="3" id="KW-1185">Reference proteome</keyword>
<sequence>MKRKADAAYACNICSRKGAPRSFASDAGLATHKRSASHIQQHWVALAIERGRSVAPPPLPATHAEHQQAPPKPQGSAGAGLQQAEPERAAGSSEVQLD</sequence>
<feature type="region of interest" description="Disordered" evidence="1">
    <location>
        <begin position="51"/>
        <end position="98"/>
    </location>
</feature>
<dbReference type="EMBL" id="CAUYUE010000001">
    <property type="protein sequence ID" value="CAK0732555.1"/>
    <property type="molecule type" value="Genomic_DNA"/>
</dbReference>
<gene>
    <name evidence="2" type="ORF">CVIRNUC_000147</name>
</gene>